<proteinExistence type="predicted"/>
<dbReference type="EMBL" id="QRUH01000014">
    <property type="protein sequence ID" value="RGR46333.1"/>
    <property type="molecule type" value="Genomic_DNA"/>
</dbReference>
<evidence type="ECO:0000313" key="2">
    <source>
        <dbReference type="Proteomes" id="UP000285839"/>
    </source>
</evidence>
<dbReference type="Proteomes" id="UP000285839">
    <property type="component" value="Unassembled WGS sequence"/>
</dbReference>
<dbReference type="RefSeq" id="WP_118031639.1">
    <property type="nucleotide sequence ID" value="NZ_QRUH01000014.1"/>
</dbReference>
<dbReference type="AlphaFoldDB" id="A0A412EMK7"/>
<protein>
    <submittedName>
        <fullName evidence="1">Uncharacterized protein</fullName>
    </submittedName>
</protein>
<organism evidence="1 2">
    <name type="scientific">Blautia obeum</name>
    <dbReference type="NCBI Taxonomy" id="40520"/>
    <lineage>
        <taxon>Bacteria</taxon>
        <taxon>Bacillati</taxon>
        <taxon>Bacillota</taxon>
        <taxon>Clostridia</taxon>
        <taxon>Lachnospirales</taxon>
        <taxon>Lachnospiraceae</taxon>
        <taxon>Blautia</taxon>
    </lineage>
</organism>
<gene>
    <name evidence="1" type="ORF">DWY46_15365</name>
</gene>
<evidence type="ECO:0000313" key="1">
    <source>
        <dbReference type="EMBL" id="RGR46333.1"/>
    </source>
</evidence>
<sequence>MTTTNVLATKEAVKALEGVAFNPVKILEALGYTYTEDYKRASKREEWKEHCYTGINPDNPEDIAIVTVGERDAEQYIYLEDKEGWDWRYGICVKDGTVISCAEILTPEEAVRMLKEFAVGKRLEGHYYEEEIDNDDDIETIDWDDICTEYDLQLHGTSWIEAGSEEYRQIGFDEVKVAVLYIATEDAPEVTIYMYDDGEIYDVD</sequence>
<reference evidence="1 2" key="1">
    <citation type="submission" date="2018-08" db="EMBL/GenBank/DDBJ databases">
        <title>A genome reference for cultivated species of the human gut microbiota.</title>
        <authorList>
            <person name="Zou Y."/>
            <person name="Xue W."/>
            <person name="Luo G."/>
        </authorList>
    </citation>
    <scope>NUCLEOTIDE SEQUENCE [LARGE SCALE GENOMIC DNA]</scope>
    <source>
        <strain evidence="1 2">AF25-21</strain>
    </source>
</reference>
<accession>A0A412EMK7</accession>
<name>A0A412EMK7_9FIRM</name>
<comment type="caution">
    <text evidence="1">The sequence shown here is derived from an EMBL/GenBank/DDBJ whole genome shotgun (WGS) entry which is preliminary data.</text>
</comment>